<gene>
    <name evidence="2" type="ORF">J1N35_037405</name>
</gene>
<protein>
    <recommendedName>
        <fullName evidence="1">RNase H type-1 domain-containing protein</fullName>
    </recommendedName>
</protein>
<dbReference type="Pfam" id="PF13456">
    <property type="entry name" value="RVT_3"/>
    <property type="match status" value="1"/>
</dbReference>
<reference evidence="2 3" key="1">
    <citation type="journal article" date="2021" name="Plant Biotechnol. J.">
        <title>Multi-omics assisted identification of the key and species-specific regulatory components of drought-tolerant mechanisms in Gossypium stocksii.</title>
        <authorList>
            <person name="Yu D."/>
            <person name="Ke L."/>
            <person name="Zhang D."/>
            <person name="Wu Y."/>
            <person name="Sun Y."/>
            <person name="Mei J."/>
            <person name="Sun J."/>
            <person name="Sun Y."/>
        </authorList>
    </citation>
    <scope>NUCLEOTIDE SEQUENCE [LARGE SCALE GENOMIC DNA]</scope>
    <source>
        <strain evidence="3">cv. E1</strain>
        <tissue evidence="2">Leaf</tissue>
    </source>
</reference>
<evidence type="ECO:0000259" key="1">
    <source>
        <dbReference type="Pfam" id="PF13456"/>
    </source>
</evidence>
<dbReference type="InterPro" id="IPR053151">
    <property type="entry name" value="RNase_H-like"/>
</dbReference>
<accession>A0A9D3ZKV6</accession>
<dbReference type="PANTHER" id="PTHR47723">
    <property type="entry name" value="OS05G0353850 PROTEIN"/>
    <property type="match status" value="1"/>
</dbReference>
<name>A0A9D3ZKV6_9ROSI</name>
<evidence type="ECO:0000313" key="2">
    <source>
        <dbReference type="EMBL" id="KAH1046621.1"/>
    </source>
</evidence>
<dbReference type="InterPro" id="IPR002156">
    <property type="entry name" value="RNaseH_domain"/>
</dbReference>
<dbReference type="GO" id="GO:0003676">
    <property type="term" value="F:nucleic acid binding"/>
    <property type="evidence" value="ECO:0007669"/>
    <property type="project" value="InterPro"/>
</dbReference>
<keyword evidence="3" id="KW-1185">Reference proteome</keyword>
<dbReference type="GO" id="GO:0004523">
    <property type="term" value="F:RNA-DNA hybrid ribonuclease activity"/>
    <property type="evidence" value="ECO:0007669"/>
    <property type="project" value="InterPro"/>
</dbReference>
<evidence type="ECO:0000313" key="3">
    <source>
        <dbReference type="Proteomes" id="UP000828251"/>
    </source>
</evidence>
<dbReference type="AlphaFoldDB" id="A0A9D3ZKV6"/>
<proteinExistence type="predicted"/>
<sequence length="116" mass="13075">MQDVDDFVGSTHENKGEFTVCFAYASYCGLDMARNGEIWHQIWLELWVQLAWGLGLERVIVEMDSTEAVEVIQANENEQLFSTVGCAIKDFLKCSWMVCVRHVFSEGNNVVDGCCG</sequence>
<dbReference type="Proteomes" id="UP000828251">
    <property type="component" value="Unassembled WGS sequence"/>
</dbReference>
<comment type="caution">
    <text evidence="2">The sequence shown here is derived from an EMBL/GenBank/DDBJ whole genome shotgun (WGS) entry which is preliminary data.</text>
</comment>
<feature type="domain" description="RNase H type-1" evidence="1">
    <location>
        <begin position="49"/>
        <end position="114"/>
    </location>
</feature>
<dbReference type="OrthoDB" id="1002604at2759"/>
<dbReference type="EMBL" id="JAIQCV010000011">
    <property type="protein sequence ID" value="KAH1046621.1"/>
    <property type="molecule type" value="Genomic_DNA"/>
</dbReference>
<organism evidence="2 3">
    <name type="scientific">Gossypium stocksii</name>
    <dbReference type="NCBI Taxonomy" id="47602"/>
    <lineage>
        <taxon>Eukaryota</taxon>
        <taxon>Viridiplantae</taxon>
        <taxon>Streptophyta</taxon>
        <taxon>Embryophyta</taxon>
        <taxon>Tracheophyta</taxon>
        <taxon>Spermatophyta</taxon>
        <taxon>Magnoliopsida</taxon>
        <taxon>eudicotyledons</taxon>
        <taxon>Gunneridae</taxon>
        <taxon>Pentapetalae</taxon>
        <taxon>rosids</taxon>
        <taxon>malvids</taxon>
        <taxon>Malvales</taxon>
        <taxon>Malvaceae</taxon>
        <taxon>Malvoideae</taxon>
        <taxon>Gossypium</taxon>
    </lineage>
</organism>
<dbReference type="PANTHER" id="PTHR47723:SF19">
    <property type="entry name" value="POLYNUCLEOTIDYL TRANSFERASE, RIBONUCLEASE H-LIKE SUPERFAMILY PROTEIN"/>
    <property type="match status" value="1"/>
</dbReference>